<dbReference type="InterPro" id="IPR036736">
    <property type="entry name" value="ACP-like_sf"/>
</dbReference>
<dbReference type="PROSITE" id="PS50075">
    <property type="entry name" value="CARRIER"/>
    <property type="match status" value="1"/>
</dbReference>
<gene>
    <name evidence="2" type="ORF">ACFL27_04470</name>
</gene>
<dbReference type="InterPro" id="IPR009081">
    <property type="entry name" value="PP-bd_ACP"/>
</dbReference>
<proteinExistence type="predicted"/>
<reference evidence="2 3" key="1">
    <citation type="submission" date="2024-09" db="EMBL/GenBank/DDBJ databases">
        <title>Laminarin stimulates single cell rates of sulfate reduction while oxygen inhibits transcriptomic activity in coastal marine sediment.</title>
        <authorList>
            <person name="Lindsay M."/>
            <person name="Orcutt B."/>
            <person name="Emerson D."/>
            <person name="Stepanauskas R."/>
            <person name="D'Angelo T."/>
        </authorList>
    </citation>
    <scope>NUCLEOTIDE SEQUENCE [LARGE SCALE GENOMIC DNA]</scope>
    <source>
        <strain evidence="2">SAG AM-311-K15</strain>
    </source>
</reference>
<dbReference type="Gene3D" id="1.10.1200.10">
    <property type="entry name" value="ACP-like"/>
    <property type="match status" value="1"/>
</dbReference>
<dbReference type="Proteomes" id="UP001594351">
    <property type="component" value="Unassembled WGS sequence"/>
</dbReference>
<evidence type="ECO:0000313" key="3">
    <source>
        <dbReference type="Proteomes" id="UP001594351"/>
    </source>
</evidence>
<dbReference type="EMBL" id="JBHPBY010000039">
    <property type="protein sequence ID" value="MFC1849446.1"/>
    <property type="molecule type" value="Genomic_DNA"/>
</dbReference>
<organism evidence="2 3">
    <name type="scientific">candidate division CSSED10-310 bacterium</name>
    <dbReference type="NCBI Taxonomy" id="2855610"/>
    <lineage>
        <taxon>Bacteria</taxon>
        <taxon>Bacteria division CSSED10-310</taxon>
    </lineage>
</organism>
<evidence type="ECO:0000259" key="1">
    <source>
        <dbReference type="PROSITE" id="PS50075"/>
    </source>
</evidence>
<dbReference type="Pfam" id="PF00550">
    <property type="entry name" value="PP-binding"/>
    <property type="match status" value="1"/>
</dbReference>
<keyword evidence="3" id="KW-1185">Reference proteome</keyword>
<feature type="domain" description="Carrier" evidence="1">
    <location>
        <begin position="5"/>
        <end position="83"/>
    </location>
</feature>
<accession>A0ABV6YTC2</accession>
<protein>
    <submittedName>
        <fullName evidence="2">Acyl carrier protein</fullName>
    </submittedName>
</protein>
<name>A0ABV6YTC2_UNCC1</name>
<dbReference type="SUPFAM" id="SSF47336">
    <property type="entry name" value="ACP-like"/>
    <property type="match status" value="1"/>
</dbReference>
<sequence>MIKKQTIFEQLRIFICTELMKRPEYELEIDEPLISGGIIDSLALAQIGVFIETAFGVIIPDTDLTVEKMDTLNLIAKQIEQVHQELHDEVSGIT</sequence>
<comment type="caution">
    <text evidence="2">The sequence shown here is derived from an EMBL/GenBank/DDBJ whole genome shotgun (WGS) entry which is preliminary data.</text>
</comment>
<evidence type="ECO:0000313" key="2">
    <source>
        <dbReference type="EMBL" id="MFC1849446.1"/>
    </source>
</evidence>